<dbReference type="Gene3D" id="2.160.20.10">
    <property type="entry name" value="Single-stranded right-handed beta-helix, Pectin lyase-like"/>
    <property type="match status" value="2"/>
</dbReference>
<reference evidence="3" key="1">
    <citation type="submission" date="2023-06" db="EMBL/GenBank/DDBJ databases">
        <title>Genome-scale phylogeny and comparative genomics of the fungal order Sordariales.</title>
        <authorList>
            <consortium name="Lawrence Berkeley National Laboratory"/>
            <person name="Hensen N."/>
            <person name="Bonometti L."/>
            <person name="Westerberg I."/>
            <person name="Brannstrom I.O."/>
            <person name="Guillou S."/>
            <person name="Cros-Aarteil S."/>
            <person name="Calhoun S."/>
            <person name="Haridas S."/>
            <person name="Kuo A."/>
            <person name="Mondo S."/>
            <person name="Pangilinan J."/>
            <person name="Riley R."/>
            <person name="LaButti K."/>
            <person name="Andreopoulos B."/>
            <person name="Lipzen A."/>
            <person name="Chen C."/>
            <person name="Yanf M."/>
            <person name="Daum C."/>
            <person name="Ng V."/>
            <person name="Clum A."/>
            <person name="Steindorff A."/>
            <person name="Ohm R."/>
            <person name="Martin F."/>
            <person name="Silar P."/>
            <person name="Natvig D."/>
            <person name="Lalanne C."/>
            <person name="Gautier V."/>
            <person name="Ament-velasquez S.L."/>
            <person name="Kruys A."/>
            <person name="Hutchinson M.I."/>
            <person name="Powell A.J."/>
            <person name="Barry K."/>
            <person name="Miller A.N."/>
            <person name="Grigoriev I.V."/>
            <person name="Debuchy R."/>
            <person name="Gladieux P."/>
            <person name="Thoren M.H."/>
            <person name="Johannesson H."/>
        </authorList>
    </citation>
    <scope>NUCLEOTIDE SEQUENCE</scope>
    <source>
        <strain evidence="3">SMH2392-1A</strain>
    </source>
</reference>
<dbReference type="RefSeq" id="XP_060299734.1">
    <property type="nucleotide sequence ID" value="XM_060436776.1"/>
</dbReference>
<evidence type="ECO:0000256" key="1">
    <source>
        <dbReference type="SAM" id="SignalP"/>
    </source>
</evidence>
<proteinExistence type="predicted"/>
<dbReference type="GO" id="GO:0016829">
    <property type="term" value="F:lyase activity"/>
    <property type="evidence" value="ECO:0007669"/>
    <property type="project" value="UniProtKB-KW"/>
</dbReference>
<dbReference type="GeneID" id="85320046"/>
<keyword evidence="1" id="KW-0732">Signal</keyword>
<feature type="domain" description="Rhamnogalacturonase A/B/Epimerase-like pectate lyase" evidence="2">
    <location>
        <begin position="391"/>
        <end position="455"/>
    </location>
</feature>
<dbReference type="PANTHER" id="PTHR33928">
    <property type="entry name" value="POLYGALACTURONASE QRT3"/>
    <property type="match status" value="1"/>
</dbReference>
<dbReference type="PANTHER" id="PTHR33928:SF2">
    <property type="entry name" value="PECTATE LYASE SUPERFAMILY PROTEIN DOMAIN-CONTAINING PROTEIN-RELATED"/>
    <property type="match status" value="1"/>
</dbReference>
<comment type="caution">
    <text evidence="3">The sequence shown here is derived from an EMBL/GenBank/DDBJ whole genome shotgun (WGS) entry which is preliminary data.</text>
</comment>
<dbReference type="EMBL" id="JAUIRO010000002">
    <property type="protein sequence ID" value="KAK0726878.1"/>
    <property type="molecule type" value="Genomic_DNA"/>
</dbReference>
<keyword evidence="3" id="KW-0456">Lyase</keyword>
<sequence>MGFLVAFVLAVASVAQATFWMADIQHRGRASFNPDKSYAVFRNVQDFGARGDGVADDTAAVNAAISSGSRCGGGYSCVGSTLTPAVVYFPPGTYLISNPIVDYYYTQIIGDPNDMPVLKGTSSFPSTANGLLDADPYLDNGFLNFKSTDVFFRQVRNLVFDTTDIPGTVNAIHWPSAQATSIQNCVFRLSTRPGNNHTGIFMEEGSGGLMNDLVFYGGEYGARFGNQQYTMRNLTFYGSRTAILQIWNWGWTYKSLNFINCDVGINMSTTDVGSITLLDSKFINVSKALVTGRNPGNTTGRGSLMVENVEYTFVPTVLEGPGEQVLLLGDPSGTVYDLGYARGNLYAPQGPELFEGRNPSYFYQPPSLKVGNKYYERSKPQYESHPASAFLSARGFGAAGDGVTDDTAALNSLFLAVSTNNSAIAFLDAGFYKVSDTVYVPANTRIVGEALAAVIMGTGAKYSDSNSPYPVVKIGMPGEIGWVEMSDIIVSTQGAAAGAVLVEYNLNTPAAGANECSAGGRPSGLWDVHVRVGGFAGSGLQLADCPTTPEKTNFVDLDCVAAYMSVHITKTAANLYVENSWLWVADHDLEDYNSTQISVFAGRGLLVEGSRVWLVATAVEHHALYQYQLVNASDVWMGQIQTETPYYQPNPPAPNPFYQRNTDLWDPDFDVDCRGYTEYDGSDIAAAAAAAAPTGPPPPCAMAWGLRVLGSRNVVVFGAGLYSFFHNYNTTCSTTASGESCQARIFSVGPFPVEVTVSETGSESGDNATATAVVVERDSAAVGVYNLNTVGSVSMVTREGADLAFWHENFATFASTLAVFRF</sequence>
<protein>
    <submittedName>
        <fullName evidence="3">Pectate lyase superfamily protein-domain-containing protein</fullName>
    </submittedName>
</protein>
<dbReference type="InterPro" id="IPR024535">
    <property type="entry name" value="RHGA/B-epi-like_pectate_lyase"/>
</dbReference>
<dbReference type="InterPro" id="IPR039279">
    <property type="entry name" value="QRT3-like"/>
</dbReference>
<dbReference type="Pfam" id="PF12708">
    <property type="entry name" value="Pect-lyase_RHGA_epim"/>
    <property type="match status" value="2"/>
</dbReference>
<dbReference type="GO" id="GO:0004650">
    <property type="term" value="F:polygalacturonase activity"/>
    <property type="evidence" value="ECO:0007669"/>
    <property type="project" value="InterPro"/>
</dbReference>
<feature type="signal peptide" evidence="1">
    <location>
        <begin position="1"/>
        <end position="17"/>
    </location>
</feature>
<dbReference type="Proteomes" id="UP001172101">
    <property type="component" value="Unassembled WGS sequence"/>
</dbReference>
<dbReference type="SUPFAM" id="SSF51126">
    <property type="entry name" value="Pectin lyase-like"/>
    <property type="match status" value="2"/>
</dbReference>
<organism evidence="3 4">
    <name type="scientific">Lasiosphaeria miniovina</name>
    <dbReference type="NCBI Taxonomy" id="1954250"/>
    <lineage>
        <taxon>Eukaryota</taxon>
        <taxon>Fungi</taxon>
        <taxon>Dikarya</taxon>
        <taxon>Ascomycota</taxon>
        <taxon>Pezizomycotina</taxon>
        <taxon>Sordariomycetes</taxon>
        <taxon>Sordariomycetidae</taxon>
        <taxon>Sordariales</taxon>
        <taxon>Lasiosphaeriaceae</taxon>
        <taxon>Lasiosphaeria</taxon>
    </lineage>
</organism>
<gene>
    <name evidence="3" type="ORF">B0T26DRAFT_635924</name>
</gene>
<dbReference type="InterPro" id="IPR012334">
    <property type="entry name" value="Pectin_lyas_fold"/>
</dbReference>
<name>A0AA40B3K5_9PEZI</name>
<feature type="chain" id="PRO_5041458777" evidence="1">
    <location>
        <begin position="18"/>
        <end position="822"/>
    </location>
</feature>
<feature type="domain" description="Rhamnogalacturonase A/B/Epimerase-like pectate lyase" evidence="2">
    <location>
        <begin position="41"/>
        <end position="266"/>
    </location>
</feature>
<dbReference type="AlphaFoldDB" id="A0AA40B3K5"/>
<keyword evidence="4" id="KW-1185">Reference proteome</keyword>
<evidence type="ECO:0000313" key="4">
    <source>
        <dbReference type="Proteomes" id="UP001172101"/>
    </source>
</evidence>
<accession>A0AA40B3K5</accession>
<evidence type="ECO:0000313" key="3">
    <source>
        <dbReference type="EMBL" id="KAK0726878.1"/>
    </source>
</evidence>
<dbReference type="CDD" id="cd23668">
    <property type="entry name" value="GH55_beta13glucanase-like"/>
    <property type="match status" value="1"/>
</dbReference>
<evidence type="ECO:0000259" key="2">
    <source>
        <dbReference type="Pfam" id="PF12708"/>
    </source>
</evidence>
<dbReference type="InterPro" id="IPR011050">
    <property type="entry name" value="Pectin_lyase_fold/virulence"/>
</dbReference>